<dbReference type="Proteomes" id="UP000464754">
    <property type="component" value="Chromosome"/>
</dbReference>
<dbReference type="GO" id="GO:0055085">
    <property type="term" value="P:transmembrane transport"/>
    <property type="evidence" value="ECO:0007669"/>
    <property type="project" value="TreeGrafter"/>
</dbReference>
<dbReference type="InterPro" id="IPR002549">
    <property type="entry name" value="AI-2E-like"/>
</dbReference>
<protein>
    <recommendedName>
        <fullName evidence="11">AI-2E family transporter</fullName>
    </recommendedName>
</protein>
<dbReference type="KEGG" id="aarg:Aargi30884_26750"/>
<feature type="transmembrane region" description="Helical" evidence="8">
    <location>
        <begin position="314"/>
        <end position="334"/>
    </location>
</feature>
<evidence type="ECO:0008006" key="11">
    <source>
        <dbReference type="Google" id="ProtNLM"/>
    </source>
</evidence>
<dbReference type="PANTHER" id="PTHR21716:SF53">
    <property type="entry name" value="PERMEASE PERM-RELATED"/>
    <property type="match status" value="1"/>
</dbReference>
<keyword evidence="7 8" id="KW-0472">Membrane</keyword>
<name>A0A6N4TP10_9FIRM</name>
<dbReference type="RefSeq" id="WP_118362149.1">
    <property type="nucleotide sequence ID" value="NZ_AP019695.1"/>
</dbReference>
<dbReference type="AlphaFoldDB" id="A0A6N4TP10"/>
<evidence type="ECO:0000256" key="2">
    <source>
        <dbReference type="ARBA" id="ARBA00009773"/>
    </source>
</evidence>
<evidence type="ECO:0000256" key="7">
    <source>
        <dbReference type="ARBA" id="ARBA00023136"/>
    </source>
</evidence>
<feature type="transmembrane region" description="Helical" evidence="8">
    <location>
        <begin position="37"/>
        <end position="62"/>
    </location>
</feature>
<sequence>MFDKNEKLSRMTLKHAILLITYTIALIWVILHMHEVLHVVSMVIGMLKPFIYGIMMAFIFNLPLKFFMKKLPDSLKKWKKPLAVLCSTVLVFGLLIFITLIVVPVLVESVANLVMMLPGYFEDTMNMIDKLLRSGTIPKEMLDSIGVYAAQIQDTLIKILRNGVPQLISMAGGFASGLANIGMALVIAVYLTISKDKLISQLKRFLYAFTSTKVNTFLLKVGKLTNVTFSNFVAGQLVEAVIIGVLCYIGCLIFRFPYAPILSVVIGCTNVIPYFGPFLGTGFGAFLVALVNPLQAVFFIIFGSVLQQIESNLIYPRVVGTTVGLSGLWVLFAITIGGGLFGIAGMILGLPVFSVIYTLIREIMNKRLKEKQEEERSKKKVCSS</sequence>
<dbReference type="GO" id="GO:0005886">
    <property type="term" value="C:plasma membrane"/>
    <property type="evidence" value="ECO:0007669"/>
    <property type="project" value="UniProtKB-SubCell"/>
</dbReference>
<keyword evidence="4" id="KW-1003">Cell membrane</keyword>
<feature type="transmembrane region" description="Helical" evidence="8">
    <location>
        <begin position="228"/>
        <end position="249"/>
    </location>
</feature>
<dbReference type="Pfam" id="PF01594">
    <property type="entry name" value="AI-2E_transport"/>
    <property type="match status" value="1"/>
</dbReference>
<evidence type="ECO:0000313" key="9">
    <source>
        <dbReference type="EMBL" id="BBK23772.1"/>
    </source>
</evidence>
<dbReference type="EMBL" id="AP019695">
    <property type="protein sequence ID" value="BBK23772.1"/>
    <property type="molecule type" value="Genomic_DNA"/>
</dbReference>
<feature type="transmembrane region" description="Helical" evidence="8">
    <location>
        <begin position="282"/>
        <end position="302"/>
    </location>
</feature>
<evidence type="ECO:0000256" key="1">
    <source>
        <dbReference type="ARBA" id="ARBA00004651"/>
    </source>
</evidence>
<keyword evidence="6 8" id="KW-1133">Transmembrane helix</keyword>
<evidence type="ECO:0000256" key="6">
    <source>
        <dbReference type="ARBA" id="ARBA00022989"/>
    </source>
</evidence>
<feature type="transmembrane region" description="Helical" evidence="8">
    <location>
        <begin position="167"/>
        <end position="193"/>
    </location>
</feature>
<keyword evidence="3" id="KW-0813">Transport</keyword>
<keyword evidence="5 8" id="KW-0812">Transmembrane</keyword>
<evidence type="ECO:0000256" key="5">
    <source>
        <dbReference type="ARBA" id="ARBA00022692"/>
    </source>
</evidence>
<evidence type="ECO:0000313" key="10">
    <source>
        <dbReference type="Proteomes" id="UP000464754"/>
    </source>
</evidence>
<comment type="similarity">
    <text evidence="2">Belongs to the autoinducer-2 exporter (AI-2E) (TC 2.A.86) family.</text>
</comment>
<keyword evidence="10" id="KW-1185">Reference proteome</keyword>
<feature type="transmembrane region" description="Helical" evidence="8">
    <location>
        <begin position="205"/>
        <end position="222"/>
    </location>
</feature>
<feature type="transmembrane region" description="Helical" evidence="8">
    <location>
        <begin position="82"/>
        <end position="107"/>
    </location>
</feature>
<comment type="subcellular location">
    <subcellularLocation>
        <location evidence="1">Cell membrane</location>
        <topology evidence="1">Multi-pass membrane protein</topology>
    </subcellularLocation>
</comment>
<gene>
    <name evidence="9" type="ORF">Aargi30884_26750</name>
</gene>
<accession>A0A6N4TP10</accession>
<feature type="transmembrane region" description="Helical" evidence="8">
    <location>
        <begin position="340"/>
        <end position="360"/>
    </location>
</feature>
<evidence type="ECO:0000256" key="4">
    <source>
        <dbReference type="ARBA" id="ARBA00022475"/>
    </source>
</evidence>
<reference evidence="10" key="1">
    <citation type="submission" date="2019-05" db="EMBL/GenBank/DDBJ databases">
        <title>Complete genome sequencing of Absiella argi strain JCM 30884.</title>
        <authorList>
            <person name="Sakamoto M."/>
            <person name="Murakami T."/>
            <person name="Mori H."/>
        </authorList>
    </citation>
    <scope>NUCLEOTIDE SEQUENCE [LARGE SCALE GENOMIC DNA]</scope>
    <source>
        <strain evidence="10">JCM 30884</strain>
    </source>
</reference>
<feature type="transmembrane region" description="Helical" evidence="8">
    <location>
        <begin position="12"/>
        <end position="31"/>
    </location>
</feature>
<organism evidence="9 10">
    <name type="scientific">Amedibacterium intestinale</name>
    <dbReference type="NCBI Taxonomy" id="2583452"/>
    <lineage>
        <taxon>Bacteria</taxon>
        <taxon>Bacillati</taxon>
        <taxon>Bacillota</taxon>
        <taxon>Erysipelotrichia</taxon>
        <taxon>Erysipelotrichales</taxon>
        <taxon>Erysipelotrichaceae</taxon>
        <taxon>Amedibacterium</taxon>
    </lineage>
</organism>
<dbReference type="PANTHER" id="PTHR21716">
    <property type="entry name" value="TRANSMEMBRANE PROTEIN"/>
    <property type="match status" value="1"/>
</dbReference>
<feature type="transmembrane region" description="Helical" evidence="8">
    <location>
        <begin position="256"/>
        <end position="276"/>
    </location>
</feature>
<evidence type="ECO:0000256" key="3">
    <source>
        <dbReference type="ARBA" id="ARBA00022448"/>
    </source>
</evidence>
<evidence type="ECO:0000256" key="8">
    <source>
        <dbReference type="SAM" id="Phobius"/>
    </source>
</evidence>
<proteinExistence type="inferred from homology"/>